<accession>A0A7S3VQ44</accession>
<evidence type="ECO:0000313" key="1">
    <source>
        <dbReference type="EMBL" id="CAE0500482.1"/>
    </source>
</evidence>
<dbReference type="PANTHER" id="PTHR33428:SF14">
    <property type="entry name" value="CARBOXYLESTERASE TYPE B DOMAIN-CONTAINING PROTEIN"/>
    <property type="match status" value="1"/>
</dbReference>
<protein>
    <recommendedName>
        <fullName evidence="2">Chlorophyllase</fullName>
    </recommendedName>
</protein>
<dbReference type="GO" id="GO:0015996">
    <property type="term" value="P:chlorophyll catabolic process"/>
    <property type="evidence" value="ECO:0007669"/>
    <property type="project" value="TreeGrafter"/>
</dbReference>
<evidence type="ECO:0008006" key="2">
    <source>
        <dbReference type="Google" id="ProtNLM"/>
    </source>
</evidence>
<dbReference type="InterPro" id="IPR029058">
    <property type="entry name" value="AB_hydrolase_fold"/>
</dbReference>
<gene>
    <name evidence="1" type="ORF">DTER00134_LOCUS15555</name>
</gene>
<dbReference type="Pfam" id="PF07224">
    <property type="entry name" value="Chlorophyllase"/>
    <property type="match status" value="1"/>
</dbReference>
<dbReference type="EMBL" id="HBIP01025834">
    <property type="protein sequence ID" value="CAE0500482.1"/>
    <property type="molecule type" value="Transcribed_RNA"/>
</dbReference>
<proteinExistence type="predicted"/>
<reference evidence="1" key="1">
    <citation type="submission" date="2021-01" db="EMBL/GenBank/DDBJ databases">
        <authorList>
            <person name="Corre E."/>
            <person name="Pelletier E."/>
            <person name="Niang G."/>
            <person name="Scheremetjew M."/>
            <person name="Finn R."/>
            <person name="Kale V."/>
            <person name="Holt S."/>
            <person name="Cochrane G."/>
            <person name="Meng A."/>
            <person name="Brown T."/>
            <person name="Cohen L."/>
        </authorList>
    </citation>
    <scope>NUCLEOTIDE SEQUENCE</scope>
    <source>
        <strain evidence="1">CCMP1320</strain>
    </source>
</reference>
<dbReference type="PANTHER" id="PTHR33428">
    <property type="entry name" value="CHLOROPHYLLASE-2, CHLOROPLASTIC"/>
    <property type="match status" value="1"/>
</dbReference>
<dbReference type="SUPFAM" id="SSF53474">
    <property type="entry name" value="alpha/beta-Hydrolases"/>
    <property type="match status" value="1"/>
</dbReference>
<dbReference type="GO" id="GO:0047746">
    <property type="term" value="F:chlorophyllase activity"/>
    <property type="evidence" value="ECO:0007669"/>
    <property type="project" value="TreeGrafter"/>
</dbReference>
<name>A0A7S3VQ44_DUNTE</name>
<dbReference type="AlphaFoldDB" id="A0A7S3VQ44"/>
<organism evidence="1">
    <name type="scientific">Dunaliella tertiolecta</name>
    <name type="common">Green alga</name>
    <dbReference type="NCBI Taxonomy" id="3047"/>
    <lineage>
        <taxon>Eukaryota</taxon>
        <taxon>Viridiplantae</taxon>
        <taxon>Chlorophyta</taxon>
        <taxon>core chlorophytes</taxon>
        <taxon>Chlorophyceae</taxon>
        <taxon>CS clade</taxon>
        <taxon>Chlamydomonadales</taxon>
        <taxon>Dunaliellaceae</taxon>
        <taxon>Dunaliella</taxon>
    </lineage>
</organism>
<sequence>MQLQGASPATYCVGKLRAQRKFARSCSVLTRASSANPYQAPGRFGQKELPPITDVRVGGDDELPIFAKIQPTLPAAPGLYDIPLVVMSSGFLLPSSAYTSYANHLASHGFAVIRYDLSEIMDDIGAVSALCTIIDTALKENSIGSIVDPKCLVLFGHSRGAKLSCMLAEREERVRGMVLLDPVDNTSMTPAGELLLLPITTSWPLKLFPFHLWLSTGAATVYLTSGSLLNGPLIDVWNIWRKYLYYELL</sequence>
<dbReference type="InterPro" id="IPR017395">
    <property type="entry name" value="Chlorophyllase-like"/>
</dbReference>
<dbReference type="Gene3D" id="3.40.50.1820">
    <property type="entry name" value="alpha/beta hydrolase"/>
    <property type="match status" value="1"/>
</dbReference>